<dbReference type="KEGG" id="bbel:109463754"/>
<dbReference type="SUPFAM" id="SSF56219">
    <property type="entry name" value="DNase I-like"/>
    <property type="match status" value="1"/>
</dbReference>
<protein>
    <submittedName>
        <fullName evidence="2">Uncharacterized protein LOC109463754</fullName>
    </submittedName>
</protein>
<keyword evidence="1" id="KW-1185">Reference proteome</keyword>
<reference evidence="2" key="1">
    <citation type="submission" date="2025-08" db="UniProtKB">
        <authorList>
            <consortium name="RefSeq"/>
        </authorList>
    </citation>
    <scope>IDENTIFICATION</scope>
    <source>
        <tissue evidence="2">Gonad</tissue>
    </source>
</reference>
<dbReference type="OrthoDB" id="6242194at2759"/>
<sequence length="266" mass="31219">MLPREAQRALGSWEPVSSRIITAKFATGESKIHLNVIQCYAPANDAEEEKKDDVYHQLETVLYETRQRDITVLKGDFNAKIRSDNTNYERIMGGETIKEVESVVYLRSVMDQHGGTEQDVSARMGKARTAFVMLKNIWASREIHMDTKAHLRHQMAREDPKCINEDLWSRAGQEPVAIQILRRKWSWIRYTIRKPAYSTNRQALSWNLRWKRRRGRPRNSWRQDTERGLSEIGMRWKEIEREAQNRARWREIVAVAFAPHGAKCQD</sequence>
<evidence type="ECO:0000313" key="1">
    <source>
        <dbReference type="Proteomes" id="UP000515135"/>
    </source>
</evidence>
<dbReference type="AlphaFoldDB" id="A0A6P4Y0J8"/>
<gene>
    <name evidence="2" type="primary">LOC109463754</name>
</gene>
<evidence type="ECO:0000313" key="2">
    <source>
        <dbReference type="RefSeq" id="XP_019616159.1"/>
    </source>
</evidence>
<dbReference type="RefSeq" id="XP_019616159.1">
    <property type="nucleotide sequence ID" value="XM_019760600.1"/>
</dbReference>
<name>A0A6P4Y0J8_BRABE</name>
<dbReference type="GeneID" id="109463754"/>
<proteinExistence type="predicted"/>
<dbReference type="Gene3D" id="3.60.10.10">
    <property type="entry name" value="Endonuclease/exonuclease/phosphatase"/>
    <property type="match status" value="1"/>
</dbReference>
<dbReference type="Proteomes" id="UP000515135">
    <property type="component" value="Unplaced"/>
</dbReference>
<dbReference type="InterPro" id="IPR036691">
    <property type="entry name" value="Endo/exonu/phosph_ase_sf"/>
</dbReference>
<accession>A0A6P4Y0J8</accession>
<organism evidence="1 2">
    <name type="scientific">Branchiostoma belcheri</name>
    <name type="common">Amphioxus</name>
    <dbReference type="NCBI Taxonomy" id="7741"/>
    <lineage>
        <taxon>Eukaryota</taxon>
        <taxon>Metazoa</taxon>
        <taxon>Chordata</taxon>
        <taxon>Cephalochordata</taxon>
        <taxon>Leptocardii</taxon>
        <taxon>Amphioxiformes</taxon>
        <taxon>Branchiostomatidae</taxon>
        <taxon>Branchiostoma</taxon>
    </lineage>
</organism>